<dbReference type="Pfam" id="PF04977">
    <property type="entry name" value="DivIC"/>
    <property type="match status" value="1"/>
</dbReference>
<dbReference type="GO" id="GO:0051301">
    <property type="term" value="P:cell division"/>
    <property type="evidence" value="ECO:0007669"/>
    <property type="project" value="UniProtKB-KW"/>
</dbReference>
<comment type="caution">
    <text evidence="2">The sequence shown here is derived from an EMBL/GenBank/DDBJ whole genome shotgun (WGS) entry which is preliminary data.</text>
</comment>
<proteinExistence type="predicted"/>
<sequence length="104" mass="11838">MLMNKRSEKKPVIRLLFLGLVAMSLLLTIVPRARTVYDLNKQKISLEQQKEELVQQNGHLQETMNEVDSPENMEKIAREQLGLVKEGETVIIPILPDESSTVNP</sequence>
<keyword evidence="2" id="KW-0131">Cell cycle</keyword>
<dbReference type="EMBL" id="LNQE01001824">
    <property type="protein sequence ID" value="KUG05210.1"/>
    <property type="molecule type" value="Genomic_DNA"/>
</dbReference>
<keyword evidence="1" id="KW-0175">Coiled coil</keyword>
<dbReference type="InterPro" id="IPR007060">
    <property type="entry name" value="FtsL/DivIC"/>
</dbReference>
<evidence type="ECO:0000256" key="1">
    <source>
        <dbReference type="SAM" id="Coils"/>
    </source>
</evidence>
<reference evidence="2" key="1">
    <citation type="journal article" date="2015" name="Proc. Natl. Acad. Sci. U.S.A.">
        <title>Networks of energetic and metabolic interactions define dynamics in microbial communities.</title>
        <authorList>
            <person name="Embree M."/>
            <person name="Liu J.K."/>
            <person name="Al-Bassam M.M."/>
            <person name="Zengler K."/>
        </authorList>
    </citation>
    <scope>NUCLEOTIDE SEQUENCE</scope>
</reference>
<gene>
    <name evidence="2" type="ORF">ASZ90_017396</name>
</gene>
<name>A0A0W8E992_9ZZZZ</name>
<accession>A0A0W8E992</accession>
<feature type="coiled-coil region" evidence="1">
    <location>
        <begin position="36"/>
        <end position="66"/>
    </location>
</feature>
<keyword evidence="2" id="KW-0132">Cell division</keyword>
<dbReference type="AlphaFoldDB" id="A0A0W8E992"/>
<evidence type="ECO:0000313" key="2">
    <source>
        <dbReference type="EMBL" id="KUG05210.1"/>
    </source>
</evidence>
<protein>
    <submittedName>
        <fullName evidence="2">Cell division protein divic (Ftsb), stabilizes ftsl against rasp cleavage</fullName>
    </submittedName>
</protein>
<organism evidence="2">
    <name type="scientific">hydrocarbon metagenome</name>
    <dbReference type="NCBI Taxonomy" id="938273"/>
    <lineage>
        <taxon>unclassified sequences</taxon>
        <taxon>metagenomes</taxon>
        <taxon>ecological metagenomes</taxon>
    </lineage>
</organism>